<dbReference type="Gene3D" id="3.40.190.10">
    <property type="entry name" value="Periplasmic binding protein-like II"/>
    <property type="match status" value="1"/>
</dbReference>
<feature type="domain" description="Peptidase C14 caspase" evidence="3">
    <location>
        <begin position="11"/>
        <end position="218"/>
    </location>
</feature>
<evidence type="ECO:0000313" key="5">
    <source>
        <dbReference type="Proteomes" id="UP001305606"/>
    </source>
</evidence>
<keyword evidence="5" id="KW-1185">Reference proteome</keyword>
<evidence type="ECO:0000259" key="2">
    <source>
        <dbReference type="Pfam" id="PF00496"/>
    </source>
</evidence>
<feature type="compositionally biased region" description="Basic and acidic residues" evidence="1">
    <location>
        <begin position="365"/>
        <end position="376"/>
    </location>
</feature>
<feature type="compositionally biased region" description="Low complexity" evidence="1">
    <location>
        <begin position="317"/>
        <end position="330"/>
    </location>
</feature>
<dbReference type="RefSeq" id="WP_311037189.1">
    <property type="nucleotide sequence ID" value="NZ_CP117522.1"/>
</dbReference>
<dbReference type="InterPro" id="IPR029030">
    <property type="entry name" value="Caspase-like_dom_sf"/>
</dbReference>
<dbReference type="Pfam" id="PF00656">
    <property type="entry name" value="Peptidase_C14"/>
    <property type="match status" value="1"/>
</dbReference>
<proteinExistence type="predicted"/>
<protein>
    <submittedName>
        <fullName evidence="4">ABC transporter substrate-binding protein</fullName>
    </submittedName>
</protein>
<feature type="compositionally biased region" description="Pro residues" evidence="1">
    <location>
        <begin position="249"/>
        <end position="268"/>
    </location>
</feature>
<dbReference type="Proteomes" id="UP001305606">
    <property type="component" value="Chromosome"/>
</dbReference>
<dbReference type="NCBIfam" id="NF047832">
    <property type="entry name" value="caspase_w_EACC1"/>
    <property type="match status" value="1"/>
</dbReference>
<feature type="compositionally biased region" description="Pro residues" evidence="1">
    <location>
        <begin position="302"/>
        <end position="315"/>
    </location>
</feature>
<feature type="region of interest" description="Disordered" evidence="1">
    <location>
        <begin position="245"/>
        <end position="335"/>
    </location>
</feature>
<dbReference type="InterPro" id="IPR011600">
    <property type="entry name" value="Pept_C14_caspase"/>
</dbReference>
<evidence type="ECO:0000259" key="3">
    <source>
        <dbReference type="Pfam" id="PF00656"/>
    </source>
</evidence>
<feature type="region of interest" description="Disordered" evidence="1">
    <location>
        <begin position="363"/>
        <end position="395"/>
    </location>
</feature>
<dbReference type="EMBL" id="CP117522">
    <property type="protein sequence ID" value="WNE98445.1"/>
    <property type="molecule type" value="Genomic_DNA"/>
</dbReference>
<dbReference type="PANTHER" id="PTHR30290">
    <property type="entry name" value="PERIPLASMIC BINDING COMPONENT OF ABC TRANSPORTER"/>
    <property type="match status" value="1"/>
</dbReference>
<accession>A0ABY9V335</accession>
<dbReference type="Pfam" id="PF00496">
    <property type="entry name" value="SBP_bac_5"/>
    <property type="match status" value="1"/>
</dbReference>
<sequence>MTVLPDPAATRAVLIGTSRYAHLEQIPAVANNLSALAAALCAPRSWGLAPEHCTVIEDPTTAVEVLEAVRTAAEEATDTLLVYFAGHGLVEPRRGELFLGLTGSIPHRSYTGLPYGTLRDVVLDGRAARQVMLLDCCFSGRVLGFMSAAGAEAVISQVEIEGTYLLASVPDTSFALAPPGEPHTAFTGELLRLLREGVPGGPEFLDLDTVYAQVYAALRAKGRPLPQKRDRNTAGGLALTRNAAWIPPGFGPPPPPYDAAPVPEPAPRPYHHEPARTPPPPPPPYEPPLVSAPPADGHEPAPEPTRPSAVPPRPTWSPVALPSSAPAPSLNGVSPGRRRAVRYGLAGALLVALVAAGIPLATSWMKDDGSPEDRSGRQQSKSSGTPAPGPTAGYDAAAKDVVNASKKKGGTLKFVSGSDADSWDPQRTYFGSIWNFSRYYARQLVTYAPKPGEKGTELVGDLAEKTARVTDGGKTYTYTLRDGITWEDGSDITSKDIKYGIERIWATDPISGGPTYLQQVLDPGHTYKGPYKDTTEDKLGLKAIRTPDDKTIVFELPKPNGDFERMLAMPAGSPVKRDKDTGSKYQNKPFSSGPYRFGPYTPGKSLELIRNDEWNQSSDPIRTALPDRITVNIEKDAEASAQALLSGTYDLDLTSTGLTDAALAKARNSRDLQAQLDNPYTGGLLFAAFPRSVEPLQNLHCRKAVIYAADMENLRTAAGGTQSGAIAPHMLPPTITGSDSSYDPYQKLESNGDPDTLKAKQELAACGKSNGFTTTIAVRNTRPAELAVAESLQTSLREVGIEARIEQIASTEFLQTVGSPATVKKEGYGIVISRWLPDFPTGQGFLQPLVDSRFISESANINLAELDDPTVDDLFDKAIAEQDPAKAEKDYRAANRRVSESAAYLPILFQKSTVWRGSRLTNVYASEPYGGLYDYVSLGVAT</sequence>
<feature type="region of interest" description="Disordered" evidence="1">
    <location>
        <begin position="722"/>
        <end position="754"/>
    </location>
</feature>
<gene>
    <name evidence="4" type="ORF">PS467_25495</name>
</gene>
<feature type="compositionally biased region" description="Pro residues" evidence="1">
    <location>
        <begin position="276"/>
        <end position="291"/>
    </location>
</feature>
<feature type="domain" description="Solute-binding protein family 5" evidence="2">
    <location>
        <begin position="457"/>
        <end position="852"/>
    </location>
</feature>
<dbReference type="InterPro" id="IPR039424">
    <property type="entry name" value="SBP_5"/>
</dbReference>
<dbReference type="PANTHER" id="PTHR30290:SF83">
    <property type="entry name" value="ABC TRANSPORTER SUBSTRATE-BINDING PROTEIN"/>
    <property type="match status" value="1"/>
</dbReference>
<evidence type="ECO:0000313" key="4">
    <source>
        <dbReference type="EMBL" id="WNE98445.1"/>
    </source>
</evidence>
<dbReference type="InterPro" id="IPR000914">
    <property type="entry name" value="SBP_5_dom"/>
</dbReference>
<feature type="region of interest" description="Disordered" evidence="1">
    <location>
        <begin position="572"/>
        <end position="596"/>
    </location>
</feature>
<reference evidence="4 5" key="1">
    <citation type="submission" date="2023-02" db="EMBL/GenBank/DDBJ databases">
        <title>Streptomyces sp. SCA4-21 with antifungal activity against Fusarium oxysporum f. sp. cubense, Streptomyces sp. SCA2-17 with antifungal activity against Fusarium oxysporum f. sp. cubense.</title>
        <authorList>
            <person name="Qi D."/>
        </authorList>
    </citation>
    <scope>NUCLEOTIDE SEQUENCE [LARGE SCALE GENOMIC DNA]</scope>
    <source>
        <strain evidence="4 5">SCA4-21</strain>
    </source>
</reference>
<dbReference type="Gene3D" id="3.40.50.1460">
    <property type="match status" value="1"/>
</dbReference>
<dbReference type="CDD" id="cd08506">
    <property type="entry name" value="PBP2_clavulanate_OppA2"/>
    <property type="match status" value="1"/>
</dbReference>
<evidence type="ECO:0000256" key="1">
    <source>
        <dbReference type="SAM" id="MobiDB-lite"/>
    </source>
</evidence>
<organism evidence="4 5">
    <name type="scientific">Streptomyces luomodiensis</name>
    <dbReference type="NCBI Taxonomy" id="3026192"/>
    <lineage>
        <taxon>Bacteria</taxon>
        <taxon>Bacillati</taxon>
        <taxon>Actinomycetota</taxon>
        <taxon>Actinomycetes</taxon>
        <taxon>Kitasatosporales</taxon>
        <taxon>Streptomycetaceae</taxon>
        <taxon>Streptomyces</taxon>
    </lineage>
</organism>
<dbReference type="Gene3D" id="3.10.105.10">
    <property type="entry name" value="Dipeptide-binding Protein, Domain 3"/>
    <property type="match status" value="1"/>
</dbReference>
<dbReference type="SUPFAM" id="SSF52129">
    <property type="entry name" value="Caspase-like"/>
    <property type="match status" value="1"/>
</dbReference>
<name>A0ABY9V335_9ACTN</name>
<dbReference type="SUPFAM" id="SSF53850">
    <property type="entry name" value="Periplasmic binding protein-like II"/>
    <property type="match status" value="1"/>
</dbReference>